<dbReference type="AlphaFoldDB" id="A0A1V6M359"/>
<comment type="caution">
    <text evidence="3">The sequence shown here is derived from an EMBL/GenBank/DDBJ whole genome shotgun (WGS) entry which is preliminary data.</text>
</comment>
<reference evidence="3 4" key="1">
    <citation type="journal article" date="2016" name="Genome Announc.">
        <title>Draft Genome Sequence of the Anaerobic Ammonium-Oxidizing Bacterium 'Candidatus Brocadia sp. 40'.</title>
        <authorList>
            <person name="Ali M."/>
            <person name="Haroon M.F."/>
            <person name="Narita Y."/>
            <person name="Zhang L."/>
            <person name="Rangel Shaw D."/>
            <person name="Okabe S."/>
            <person name="Saikaly P.E."/>
        </authorList>
    </citation>
    <scope>NUCLEOTIDE SEQUENCE [LARGE SCALE GENOMIC DNA]</scope>
    <source>
        <strain evidence="3 4">40</strain>
    </source>
</reference>
<keyword evidence="4" id="KW-1185">Reference proteome</keyword>
<dbReference type="PANTHER" id="PTHR34183">
    <property type="entry name" value="ENDOLYTIC PEPTIDOGLYCAN TRANSGLYCOSYLASE RLPA"/>
    <property type="match status" value="1"/>
</dbReference>
<organism evidence="3 4">
    <name type="scientific">Candidatus Brocadia sapporoensis</name>
    <dbReference type="NCBI Taxonomy" id="392547"/>
    <lineage>
        <taxon>Bacteria</taxon>
        <taxon>Pseudomonadati</taxon>
        <taxon>Planctomycetota</taxon>
        <taxon>Candidatus Brocadiia</taxon>
        <taxon>Candidatus Brocadiales</taxon>
        <taxon>Candidatus Brocadiaceae</taxon>
        <taxon>Candidatus Brocadia</taxon>
    </lineage>
</organism>
<evidence type="ECO:0000313" key="4">
    <source>
        <dbReference type="Proteomes" id="UP000242219"/>
    </source>
</evidence>
<dbReference type="EMBL" id="MJUW02000019">
    <property type="protein sequence ID" value="OQD46800.1"/>
    <property type="molecule type" value="Genomic_DNA"/>
</dbReference>
<evidence type="ECO:0000259" key="2">
    <source>
        <dbReference type="Pfam" id="PF03330"/>
    </source>
</evidence>
<dbReference type="NCBIfam" id="TIGR00413">
    <property type="entry name" value="rlpA"/>
    <property type="match status" value="1"/>
</dbReference>
<comment type="similarity">
    <text evidence="1">Belongs to the RlpA family.</text>
</comment>
<name>A0A1V6M359_9BACT</name>
<dbReference type="Pfam" id="PF03330">
    <property type="entry name" value="DPBB_1"/>
    <property type="match status" value="1"/>
</dbReference>
<dbReference type="InterPro" id="IPR036908">
    <property type="entry name" value="RlpA-like_sf"/>
</dbReference>
<dbReference type="PANTHER" id="PTHR34183:SF1">
    <property type="entry name" value="ENDOLYTIC PEPTIDOGLYCAN TRANSGLYCOSYLASE RLPA"/>
    <property type="match status" value="1"/>
</dbReference>
<dbReference type="SUPFAM" id="SSF50685">
    <property type="entry name" value="Barwin-like endoglucanases"/>
    <property type="match status" value="1"/>
</dbReference>
<evidence type="ECO:0000313" key="3">
    <source>
        <dbReference type="EMBL" id="OQD46800.1"/>
    </source>
</evidence>
<dbReference type="RefSeq" id="WP_070066023.1">
    <property type="nucleotide sequence ID" value="NZ_MJUW02000019.1"/>
</dbReference>
<dbReference type="InterPro" id="IPR012997">
    <property type="entry name" value="RplA"/>
</dbReference>
<sequence length="156" mass="16964">MYPGLTVKKLFVLFIGILCVTGCGNTSVRKADSKSPGIKKTDMKDAAGKQSGRYDEVGIASFISDEYDGKMTASGVRYDRNKLTAAHPSLPFGTRILITNLGNTKKVEVTVIDRFQRTTDRVVNVSHKAGLDLDLIESGIAKVGIIIVEKPVQDFN</sequence>
<dbReference type="Proteomes" id="UP000242219">
    <property type="component" value="Unassembled WGS sequence"/>
</dbReference>
<dbReference type="CDD" id="cd22268">
    <property type="entry name" value="DPBB_RlpA-like"/>
    <property type="match status" value="1"/>
</dbReference>
<feature type="domain" description="RlpA-like protein double-psi beta-barrel" evidence="2">
    <location>
        <begin position="67"/>
        <end position="143"/>
    </location>
</feature>
<evidence type="ECO:0000256" key="1">
    <source>
        <dbReference type="RuleBase" id="RU003495"/>
    </source>
</evidence>
<dbReference type="InterPro" id="IPR009009">
    <property type="entry name" value="RlpA-like_DPBB"/>
</dbReference>
<protein>
    <recommendedName>
        <fullName evidence="2">RlpA-like protein double-psi beta-barrel domain-containing protein</fullName>
    </recommendedName>
</protein>
<proteinExistence type="inferred from homology"/>
<dbReference type="Gene3D" id="2.40.40.10">
    <property type="entry name" value="RlpA-like domain"/>
    <property type="match status" value="1"/>
</dbReference>
<gene>
    <name evidence="3" type="ORF">BIY37_01245</name>
</gene>
<accession>A0A1V6M359</accession>